<sequence>MALEAVATSRYTGALMGAFVARIHSTDGHDGSRLSDFRASRVAHAEKKVSVRRIMQGQIRARDAHHTPNRDLVNPLLSLSSGTKRCRATLR</sequence>
<organism evidence="1">
    <name type="scientific">Dichomitus squalens</name>
    <dbReference type="NCBI Taxonomy" id="114155"/>
    <lineage>
        <taxon>Eukaryota</taxon>
        <taxon>Fungi</taxon>
        <taxon>Dikarya</taxon>
        <taxon>Basidiomycota</taxon>
        <taxon>Agaricomycotina</taxon>
        <taxon>Agaricomycetes</taxon>
        <taxon>Polyporales</taxon>
        <taxon>Polyporaceae</taxon>
        <taxon>Dichomitus</taxon>
    </lineage>
</organism>
<proteinExistence type="predicted"/>
<protein>
    <submittedName>
        <fullName evidence="1">Uncharacterized protein</fullName>
    </submittedName>
</protein>
<dbReference type="EMBL" id="ML143526">
    <property type="protein sequence ID" value="TBU22779.1"/>
    <property type="molecule type" value="Genomic_DNA"/>
</dbReference>
<reference evidence="1" key="1">
    <citation type="submission" date="2019-01" db="EMBL/GenBank/DDBJ databases">
        <title>Draft genome sequences of three monokaryotic isolates of the white-rot basidiomycete fungus Dichomitus squalens.</title>
        <authorList>
            <consortium name="DOE Joint Genome Institute"/>
            <person name="Lopez S.C."/>
            <person name="Andreopoulos B."/>
            <person name="Pangilinan J."/>
            <person name="Lipzen A."/>
            <person name="Riley R."/>
            <person name="Ahrendt S."/>
            <person name="Ng V."/>
            <person name="Barry K."/>
            <person name="Daum C."/>
            <person name="Grigoriev I.V."/>
            <person name="Hilden K.S."/>
            <person name="Makela M.R."/>
            <person name="de Vries R.P."/>
        </authorList>
    </citation>
    <scope>NUCLEOTIDE SEQUENCE [LARGE SCALE GENOMIC DNA]</scope>
    <source>
        <strain evidence="1">OM18370.1</strain>
    </source>
</reference>
<dbReference type="AlphaFoldDB" id="A0A4Q9M790"/>
<dbReference type="Proteomes" id="UP000292957">
    <property type="component" value="Unassembled WGS sequence"/>
</dbReference>
<accession>A0A4Q9M790</accession>
<name>A0A4Q9M790_9APHY</name>
<gene>
    <name evidence="1" type="ORF">BD311DRAFT_769731</name>
</gene>
<evidence type="ECO:0000313" key="1">
    <source>
        <dbReference type="EMBL" id="TBU22779.1"/>
    </source>
</evidence>